<dbReference type="AlphaFoldDB" id="A0A9R1XKW5"/>
<feature type="compositionally biased region" description="Acidic residues" evidence="1">
    <location>
        <begin position="109"/>
        <end position="122"/>
    </location>
</feature>
<accession>A0A9R1XKW5</accession>
<dbReference type="Proteomes" id="UP000235145">
    <property type="component" value="Unassembled WGS sequence"/>
</dbReference>
<protein>
    <submittedName>
        <fullName evidence="2">Uncharacterized protein</fullName>
    </submittedName>
</protein>
<feature type="compositionally biased region" description="Acidic residues" evidence="1">
    <location>
        <begin position="63"/>
        <end position="83"/>
    </location>
</feature>
<evidence type="ECO:0000313" key="2">
    <source>
        <dbReference type="EMBL" id="KAJ0216951.1"/>
    </source>
</evidence>
<evidence type="ECO:0000256" key="1">
    <source>
        <dbReference type="SAM" id="MobiDB-lite"/>
    </source>
</evidence>
<evidence type="ECO:0000313" key="3">
    <source>
        <dbReference type="Proteomes" id="UP000235145"/>
    </source>
</evidence>
<comment type="caution">
    <text evidence="2">The sequence shown here is derived from an EMBL/GenBank/DDBJ whole genome shotgun (WGS) entry which is preliminary data.</text>
</comment>
<reference evidence="2 3" key="1">
    <citation type="journal article" date="2017" name="Nat. Commun.">
        <title>Genome assembly with in vitro proximity ligation data and whole-genome triplication in lettuce.</title>
        <authorList>
            <person name="Reyes-Chin-Wo S."/>
            <person name="Wang Z."/>
            <person name="Yang X."/>
            <person name="Kozik A."/>
            <person name="Arikit S."/>
            <person name="Song C."/>
            <person name="Xia L."/>
            <person name="Froenicke L."/>
            <person name="Lavelle D.O."/>
            <person name="Truco M.J."/>
            <person name="Xia R."/>
            <person name="Zhu S."/>
            <person name="Xu C."/>
            <person name="Xu H."/>
            <person name="Xu X."/>
            <person name="Cox K."/>
            <person name="Korf I."/>
            <person name="Meyers B.C."/>
            <person name="Michelmore R.W."/>
        </authorList>
    </citation>
    <scope>NUCLEOTIDE SEQUENCE [LARGE SCALE GENOMIC DNA]</scope>
    <source>
        <strain evidence="3">cv. Salinas</strain>
        <tissue evidence="2">Seedlings</tissue>
    </source>
</reference>
<organism evidence="2 3">
    <name type="scientific">Lactuca sativa</name>
    <name type="common">Garden lettuce</name>
    <dbReference type="NCBI Taxonomy" id="4236"/>
    <lineage>
        <taxon>Eukaryota</taxon>
        <taxon>Viridiplantae</taxon>
        <taxon>Streptophyta</taxon>
        <taxon>Embryophyta</taxon>
        <taxon>Tracheophyta</taxon>
        <taxon>Spermatophyta</taxon>
        <taxon>Magnoliopsida</taxon>
        <taxon>eudicotyledons</taxon>
        <taxon>Gunneridae</taxon>
        <taxon>Pentapetalae</taxon>
        <taxon>asterids</taxon>
        <taxon>campanulids</taxon>
        <taxon>Asterales</taxon>
        <taxon>Asteraceae</taxon>
        <taxon>Cichorioideae</taxon>
        <taxon>Cichorieae</taxon>
        <taxon>Lactucinae</taxon>
        <taxon>Lactuca</taxon>
    </lineage>
</organism>
<keyword evidence="3" id="KW-1185">Reference proteome</keyword>
<dbReference type="EMBL" id="NBSK02000003">
    <property type="protein sequence ID" value="KAJ0216951.1"/>
    <property type="molecule type" value="Genomic_DNA"/>
</dbReference>
<sequence>MGLLRGLSTSTSHAWTRMSVMRSWHDAKEWLDEDNEEVLDNIEEQVRGPKEVIHDAEKVDPFDTGDDDEVEDEDEDGDEDEDENGRRHFIKKDKGTQSDIGTNLRIFETVDEDMDDNEDVDPDLPKNFNEHLH</sequence>
<gene>
    <name evidence="2" type="ORF">LSAT_V11C300125590</name>
</gene>
<name>A0A9R1XKW5_LACSA</name>
<feature type="compositionally biased region" description="Basic and acidic residues" evidence="1">
    <location>
        <begin position="44"/>
        <end position="61"/>
    </location>
</feature>
<proteinExistence type="predicted"/>
<feature type="region of interest" description="Disordered" evidence="1">
    <location>
        <begin position="44"/>
        <end position="95"/>
    </location>
</feature>
<feature type="region of interest" description="Disordered" evidence="1">
    <location>
        <begin position="109"/>
        <end position="133"/>
    </location>
</feature>